<keyword evidence="1" id="KW-0472">Membrane</keyword>
<accession>A0A938XY72</accession>
<keyword evidence="3" id="KW-1185">Reference proteome</keyword>
<keyword evidence="1" id="KW-1133">Transmembrane helix</keyword>
<dbReference type="AlphaFoldDB" id="A0A938XY72"/>
<keyword evidence="1" id="KW-0812">Transmembrane</keyword>
<organism evidence="2 3">
    <name type="scientific">Brevibacillus fulvus</name>
    <dbReference type="NCBI Taxonomy" id="1125967"/>
    <lineage>
        <taxon>Bacteria</taxon>
        <taxon>Bacillati</taxon>
        <taxon>Bacillota</taxon>
        <taxon>Bacilli</taxon>
        <taxon>Bacillales</taxon>
        <taxon>Paenibacillaceae</taxon>
        <taxon>Brevibacillus</taxon>
    </lineage>
</organism>
<protein>
    <recommendedName>
        <fullName evidence="4">Membrane protein YszA</fullName>
    </recommendedName>
</protein>
<name>A0A938XY72_9BACL</name>
<evidence type="ECO:0000313" key="2">
    <source>
        <dbReference type="EMBL" id="MBM7590036.1"/>
    </source>
</evidence>
<proteinExistence type="predicted"/>
<sequence>MNFRWKYHPTYLRIKFFCRQILLPLIVFQFIRTMLLPTTFDVVLLGLLAVAYVAIYMEWV</sequence>
<comment type="caution">
    <text evidence="2">The sequence shown here is derived from an EMBL/GenBank/DDBJ whole genome shotgun (WGS) entry which is preliminary data.</text>
</comment>
<evidence type="ECO:0008006" key="4">
    <source>
        <dbReference type="Google" id="ProtNLM"/>
    </source>
</evidence>
<evidence type="ECO:0000313" key="3">
    <source>
        <dbReference type="Proteomes" id="UP000717624"/>
    </source>
</evidence>
<dbReference type="RefSeq" id="WP_204517740.1">
    <property type="nucleotide sequence ID" value="NZ_BAABIN010000007.1"/>
</dbReference>
<evidence type="ECO:0000256" key="1">
    <source>
        <dbReference type="SAM" id="Phobius"/>
    </source>
</evidence>
<dbReference type="EMBL" id="JAFBEB010000004">
    <property type="protein sequence ID" value="MBM7590036.1"/>
    <property type="molecule type" value="Genomic_DNA"/>
</dbReference>
<gene>
    <name evidence="2" type="ORF">JOD01_001637</name>
</gene>
<dbReference type="Proteomes" id="UP000717624">
    <property type="component" value="Unassembled WGS sequence"/>
</dbReference>
<reference evidence="2" key="1">
    <citation type="submission" date="2021-01" db="EMBL/GenBank/DDBJ databases">
        <title>Genomic Encyclopedia of Type Strains, Phase IV (KMG-IV): sequencing the most valuable type-strain genomes for metagenomic binning, comparative biology and taxonomic classification.</title>
        <authorList>
            <person name="Goeker M."/>
        </authorList>
    </citation>
    <scope>NUCLEOTIDE SEQUENCE</scope>
    <source>
        <strain evidence="2">DSM 25523</strain>
    </source>
</reference>
<feature type="transmembrane region" description="Helical" evidence="1">
    <location>
        <begin position="37"/>
        <end position="57"/>
    </location>
</feature>